<evidence type="ECO:0000313" key="1">
    <source>
        <dbReference type="EMBL" id="CAL5981247.1"/>
    </source>
</evidence>
<protein>
    <submittedName>
        <fullName evidence="1">Hypothetical_protein</fullName>
    </submittedName>
</protein>
<dbReference type="Proteomes" id="UP001642409">
    <property type="component" value="Unassembled WGS sequence"/>
</dbReference>
<gene>
    <name evidence="1" type="ORF">HINF_LOCUS6560</name>
</gene>
<sequence length="131" mass="15460">METCQPSINISVFTPVNFVIGYYRSTTLVLYSFELLKKLQNELLQFYITVFHTAVKKLKEQQPQYYGSTMKNRLQLNIDKQNQERGRQWVILILTRYKITSFDNRIFPLLQQSTLVIQFFSSILLLQLQGG</sequence>
<reference evidence="1 2" key="1">
    <citation type="submission" date="2024-07" db="EMBL/GenBank/DDBJ databases">
        <authorList>
            <person name="Akdeniz Z."/>
        </authorList>
    </citation>
    <scope>NUCLEOTIDE SEQUENCE [LARGE SCALE GENOMIC DNA]</scope>
</reference>
<organism evidence="1 2">
    <name type="scientific">Hexamita inflata</name>
    <dbReference type="NCBI Taxonomy" id="28002"/>
    <lineage>
        <taxon>Eukaryota</taxon>
        <taxon>Metamonada</taxon>
        <taxon>Diplomonadida</taxon>
        <taxon>Hexamitidae</taxon>
        <taxon>Hexamitinae</taxon>
        <taxon>Hexamita</taxon>
    </lineage>
</organism>
<name>A0ABP1GX03_9EUKA</name>
<accession>A0ABP1GX03</accession>
<dbReference type="EMBL" id="CAXDID020000013">
    <property type="protein sequence ID" value="CAL5981247.1"/>
    <property type="molecule type" value="Genomic_DNA"/>
</dbReference>
<evidence type="ECO:0000313" key="2">
    <source>
        <dbReference type="Proteomes" id="UP001642409"/>
    </source>
</evidence>
<keyword evidence="2" id="KW-1185">Reference proteome</keyword>
<comment type="caution">
    <text evidence="1">The sequence shown here is derived from an EMBL/GenBank/DDBJ whole genome shotgun (WGS) entry which is preliminary data.</text>
</comment>
<proteinExistence type="predicted"/>